<evidence type="ECO:0000313" key="1">
    <source>
        <dbReference type="EMBL" id="MEQ6888251.1"/>
    </source>
</evidence>
<keyword evidence="1" id="KW-0328">Glycosyltransferase</keyword>
<accession>A0ABV1N4C5</accession>
<name>A0ABV1N4C5_9GAMM</name>
<dbReference type="RefSeq" id="WP_349757796.1">
    <property type="nucleotide sequence ID" value="NZ_JBEGCI010000004.1"/>
</dbReference>
<proteinExistence type="predicted"/>
<dbReference type="GO" id="GO:0016757">
    <property type="term" value="F:glycosyltransferase activity"/>
    <property type="evidence" value="ECO:0007669"/>
    <property type="project" value="UniProtKB-KW"/>
</dbReference>
<protein>
    <submittedName>
        <fullName evidence="1">Glycosyltransferase</fullName>
        <ecNumber evidence="1">2.4.-.-</ecNumber>
    </submittedName>
</protein>
<comment type="caution">
    <text evidence="1">The sequence shown here is derived from an EMBL/GenBank/DDBJ whole genome shotgun (WGS) entry which is preliminary data.</text>
</comment>
<keyword evidence="2" id="KW-1185">Reference proteome</keyword>
<dbReference type="SUPFAM" id="SSF53756">
    <property type="entry name" value="UDP-Glycosyltransferase/glycogen phosphorylase"/>
    <property type="match status" value="1"/>
</dbReference>
<sequence length="323" mass="36193">MKVLQLVNAYPTKDNVVKGVFIRDQIELLRESFPDLDVDVLVVDKEKKGIASYASALVYLLRKGGSYDVVHAHHVFCGVVAILGGVRKKLVTSFLSDSYNEVMLGPVFFRKFVYCVASHFSKCKIFKVYRNEVDGVRSFYLPNPVNTEFFYSIDRDRARELLGLEKGSLYALFVSGQSLLRPEKRYNLFCDIIDLYNKESSRDIIPIPIANATREEMFLYYNACNFYLLTSDFEGSPNAVKECLACGTSVIARDVGSVRQLLENLEGSSVVGSDVPEDYIDSINKAINIENPSGCTARLQDLSLDPLSSSQKLFNIYKGVVSA</sequence>
<dbReference type="EMBL" id="JBEGCI010000004">
    <property type="protein sequence ID" value="MEQ6888251.1"/>
    <property type="molecule type" value="Genomic_DNA"/>
</dbReference>
<evidence type="ECO:0000313" key="2">
    <source>
        <dbReference type="Proteomes" id="UP001472978"/>
    </source>
</evidence>
<dbReference type="Pfam" id="PF13692">
    <property type="entry name" value="Glyco_trans_1_4"/>
    <property type="match status" value="1"/>
</dbReference>
<dbReference type="Proteomes" id="UP001472978">
    <property type="component" value="Unassembled WGS sequence"/>
</dbReference>
<organism evidence="1 2">
    <name type="scientific">Halomonas pelophila</name>
    <dbReference type="NCBI Taxonomy" id="3151122"/>
    <lineage>
        <taxon>Bacteria</taxon>
        <taxon>Pseudomonadati</taxon>
        <taxon>Pseudomonadota</taxon>
        <taxon>Gammaproteobacteria</taxon>
        <taxon>Oceanospirillales</taxon>
        <taxon>Halomonadaceae</taxon>
        <taxon>Halomonas</taxon>
    </lineage>
</organism>
<keyword evidence="1" id="KW-0808">Transferase</keyword>
<reference evidence="1 2" key="1">
    <citation type="submission" date="2024-05" db="EMBL/GenBank/DDBJ databases">
        <title>Halomonas sp. CS7 16S ribosomal RNA gene Genome sequencing and assembly.</title>
        <authorList>
            <person name="Yook S."/>
        </authorList>
    </citation>
    <scope>NUCLEOTIDE SEQUENCE [LARGE SCALE GENOMIC DNA]</scope>
    <source>
        <strain evidence="1 2">CS7</strain>
    </source>
</reference>
<dbReference type="EC" id="2.4.-.-" evidence="1"/>
<dbReference type="Gene3D" id="3.40.50.2000">
    <property type="entry name" value="Glycogen Phosphorylase B"/>
    <property type="match status" value="3"/>
</dbReference>
<gene>
    <name evidence="1" type="ORF">ABE957_06130</name>
</gene>